<dbReference type="Gene3D" id="1.10.10.10">
    <property type="entry name" value="Winged helix-like DNA-binding domain superfamily/Winged helix DNA-binding domain"/>
    <property type="match status" value="1"/>
</dbReference>
<dbReference type="EMBL" id="JARQDV010000003">
    <property type="protein sequence ID" value="MDT2964234.1"/>
    <property type="molecule type" value="Genomic_DNA"/>
</dbReference>
<evidence type="ECO:0000256" key="1">
    <source>
        <dbReference type="ARBA" id="ARBA00004496"/>
    </source>
</evidence>
<dbReference type="Pfam" id="PF01316">
    <property type="entry name" value="Arg_repressor"/>
    <property type="match status" value="1"/>
</dbReference>
<dbReference type="SUPFAM" id="SSF55252">
    <property type="entry name" value="C-terminal domain of arginine repressor"/>
    <property type="match status" value="1"/>
</dbReference>
<dbReference type="GO" id="GO:0005737">
    <property type="term" value="C:cytoplasm"/>
    <property type="evidence" value="ECO:0007669"/>
    <property type="project" value="UniProtKB-SubCell"/>
</dbReference>
<organism evidence="12 13">
    <name type="scientific">Enterococcus casseliflavus</name>
    <name type="common">Enterococcus flavescens</name>
    <dbReference type="NCBI Taxonomy" id="37734"/>
    <lineage>
        <taxon>Bacteria</taxon>
        <taxon>Bacillati</taxon>
        <taxon>Bacillota</taxon>
        <taxon>Bacilli</taxon>
        <taxon>Lactobacillales</taxon>
        <taxon>Enterococcaceae</taxon>
        <taxon>Enterococcus</taxon>
    </lineage>
</organism>
<dbReference type="PANTHER" id="PTHR34471">
    <property type="entry name" value="ARGININE REPRESSOR"/>
    <property type="match status" value="1"/>
</dbReference>
<dbReference type="Gene3D" id="3.30.1360.40">
    <property type="match status" value="1"/>
</dbReference>
<dbReference type="InterPro" id="IPR020899">
    <property type="entry name" value="Arg_repress_C"/>
</dbReference>
<dbReference type="Proteomes" id="UP000286288">
    <property type="component" value="Unassembled WGS sequence"/>
</dbReference>
<evidence type="ECO:0000313" key="10">
    <source>
        <dbReference type="EMBL" id="MDT2964234.1"/>
    </source>
</evidence>
<feature type="domain" description="Arginine repressor C-terminal" evidence="9">
    <location>
        <begin position="86"/>
        <end position="151"/>
    </location>
</feature>
<dbReference type="InterPro" id="IPR036388">
    <property type="entry name" value="WH-like_DNA-bd_sf"/>
</dbReference>
<comment type="pathway">
    <text evidence="7">Amino-acid biosynthesis; L-arginine biosynthesis [regulation].</text>
</comment>
<keyword evidence="5 7" id="KW-0238">DNA-binding</keyword>
<keyword evidence="7" id="KW-0028">Amino-acid biosynthesis</keyword>
<comment type="function">
    <text evidence="7">Regulates arginine biosynthesis genes.</text>
</comment>
<evidence type="ECO:0000256" key="3">
    <source>
        <dbReference type="ARBA" id="ARBA00022490"/>
    </source>
</evidence>
<evidence type="ECO:0000256" key="6">
    <source>
        <dbReference type="ARBA" id="ARBA00023163"/>
    </source>
</evidence>
<comment type="subcellular location">
    <subcellularLocation>
        <location evidence="1 7">Cytoplasm</location>
    </subcellularLocation>
</comment>
<dbReference type="PANTHER" id="PTHR34471:SF1">
    <property type="entry name" value="ARGININE REPRESSOR"/>
    <property type="match status" value="1"/>
</dbReference>
<evidence type="ECO:0000259" key="8">
    <source>
        <dbReference type="Pfam" id="PF01316"/>
    </source>
</evidence>
<keyword evidence="7" id="KW-0055">Arginine biosynthesis</keyword>
<dbReference type="InterPro" id="IPR001669">
    <property type="entry name" value="Arg_repress"/>
</dbReference>
<proteinExistence type="inferred from homology"/>
<dbReference type="Pfam" id="PF02863">
    <property type="entry name" value="Arg_repressor_C"/>
    <property type="match status" value="1"/>
</dbReference>
<evidence type="ECO:0000313" key="12">
    <source>
        <dbReference type="EMBL" id="RHK06541.1"/>
    </source>
</evidence>
<dbReference type="RefSeq" id="WP_005229424.1">
    <property type="nucleotide sequence ID" value="NZ_CABGIF010000007.1"/>
</dbReference>
<sequence length="156" mass="17742">MRKADRHLLIRQIITEHTVRTQEELLQQLEAQGVSATQATISRDIRDLKIVKVPDETGQTKFVIFQGMQSSEDEKEEEQRLIQMIEDVVTKVDRVQFMTLIHTVADNAPLLSAAIDEVTMPEKVCSLAGFDTVAVISRSDEDAETFYQFIRNHAVL</sequence>
<accession>A0A1I1TT88</accession>
<name>A0A1I1TT88_ENTCA</name>
<dbReference type="InterPro" id="IPR036390">
    <property type="entry name" value="WH_DNA-bd_sf"/>
</dbReference>
<dbReference type="GO" id="GO:1900079">
    <property type="term" value="P:regulation of arginine biosynthetic process"/>
    <property type="evidence" value="ECO:0007669"/>
    <property type="project" value="UniProtKB-UniRule"/>
</dbReference>
<evidence type="ECO:0000256" key="2">
    <source>
        <dbReference type="ARBA" id="ARBA00008316"/>
    </source>
</evidence>
<dbReference type="UniPathway" id="UPA00068"/>
<evidence type="ECO:0000256" key="4">
    <source>
        <dbReference type="ARBA" id="ARBA00023015"/>
    </source>
</evidence>
<evidence type="ECO:0000256" key="7">
    <source>
        <dbReference type="HAMAP-Rule" id="MF_00173"/>
    </source>
</evidence>
<dbReference type="EMBL" id="CP046123">
    <property type="protein sequence ID" value="QGN30171.1"/>
    <property type="molecule type" value="Genomic_DNA"/>
</dbReference>
<reference evidence="12 13" key="1">
    <citation type="submission" date="2018-08" db="EMBL/GenBank/DDBJ databases">
        <title>A genome reference for cultivated species of the human gut microbiota.</title>
        <authorList>
            <person name="Zou Y."/>
            <person name="Xue W."/>
            <person name="Luo G."/>
        </authorList>
    </citation>
    <scope>NUCLEOTIDE SEQUENCE [LARGE SCALE GENOMIC DNA]</scope>
    <source>
        <strain evidence="12 13">AF48-16</strain>
    </source>
</reference>
<evidence type="ECO:0000259" key="9">
    <source>
        <dbReference type="Pfam" id="PF02863"/>
    </source>
</evidence>
<dbReference type="AlphaFoldDB" id="A0A1I1TT88"/>
<reference evidence="11 14" key="2">
    <citation type="submission" date="2019-11" db="EMBL/GenBank/DDBJ databases">
        <title>Detection and genome characteristic of a blood enterococcus casselifavus isolate from Zhengzhou,china.</title>
        <authorList>
            <person name="Wen P."/>
        </authorList>
    </citation>
    <scope>NUCLEOTIDE SEQUENCE [LARGE SCALE GENOMIC DNA]</scope>
    <source>
        <strain evidence="11 14">EC291</strain>
    </source>
</reference>
<dbReference type="InterPro" id="IPR036251">
    <property type="entry name" value="Arg_repress_C_sf"/>
</dbReference>
<dbReference type="GO" id="GO:0006526">
    <property type="term" value="P:L-arginine biosynthetic process"/>
    <property type="evidence" value="ECO:0007669"/>
    <property type="project" value="UniProtKB-UniPathway"/>
</dbReference>
<protein>
    <recommendedName>
        <fullName evidence="7">Arginine repressor</fullName>
    </recommendedName>
</protein>
<dbReference type="Proteomes" id="UP001268896">
    <property type="component" value="Unassembled WGS sequence"/>
</dbReference>
<dbReference type="GO" id="GO:0051259">
    <property type="term" value="P:protein complex oligomerization"/>
    <property type="evidence" value="ECO:0007669"/>
    <property type="project" value="InterPro"/>
</dbReference>
<dbReference type="Proteomes" id="UP000422837">
    <property type="component" value="Chromosome"/>
</dbReference>
<keyword evidence="6 7" id="KW-0804">Transcription</keyword>
<evidence type="ECO:0000313" key="13">
    <source>
        <dbReference type="Proteomes" id="UP000286288"/>
    </source>
</evidence>
<dbReference type="PRINTS" id="PR01467">
    <property type="entry name" value="ARGREPRESSOR"/>
</dbReference>
<dbReference type="SUPFAM" id="SSF46785">
    <property type="entry name" value="Winged helix' DNA-binding domain"/>
    <property type="match status" value="1"/>
</dbReference>
<keyword evidence="4 7" id="KW-0805">Transcription regulation</keyword>
<keyword evidence="3 7" id="KW-0963">Cytoplasm</keyword>
<dbReference type="GO" id="GO:0003700">
    <property type="term" value="F:DNA-binding transcription factor activity"/>
    <property type="evidence" value="ECO:0007669"/>
    <property type="project" value="UniProtKB-UniRule"/>
</dbReference>
<dbReference type="InterPro" id="IPR020900">
    <property type="entry name" value="Arg_repress_DNA-bd"/>
</dbReference>
<evidence type="ECO:0000256" key="5">
    <source>
        <dbReference type="ARBA" id="ARBA00023125"/>
    </source>
</evidence>
<keyword evidence="7" id="KW-0678">Repressor</keyword>
<reference evidence="10" key="3">
    <citation type="submission" date="2023-03" db="EMBL/GenBank/DDBJ databases">
        <authorList>
            <person name="Shen W."/>
            <person name="Cai J."/>
        </authorList>
    </citation>
    <scope>NUCLEOTIDE SEQUENCE</scope>
    <source>
        <strain evidence="10">K72-2</strain>
    </source>
</reference>
<gene>
    <name evidence="7" type="primary">argR</name>
    <name evidence="12" type="ORF">DW084_08260</name>
    <name evidence="11" type="ORF">GFU50_11885</name>
    <name evidence="10" type="ORF">P7I32_06405</name>
</gene>
<evidence type="ECO:0000313" key="11">
    <source>
        <dbReference type="EMBL" id="QGN30171.1"/>
    </source>
</evidence>
<dbReference type="GO" id="GO:0034618">
    <property type="term" value="F:arginine binding"/>
    <property type="evidence" value="ECO:0007669"/>
    <property type="project" value="InterPro"/>
</dbReference>
<dbReference type="OrthoDB" id="9807089at2"/>
<evidence type="ECO:0000313" key="14">
    <source>
        <dbReference type="Proteomes" id="UP000422837"/>
    </source>
</evidence>
<dbReference type="EMBL" id="QRMZ01000009">
    <property type="protein sequence ID" value="RHK06541.1"/>
    <property type="molecule type" value="Genomic_DNA"/>
</dbReference>
<comment type="similarity">
    <text evidence="2 7">Belongs to the ArgR family.</text>
</comment>
<dbReference type="GeneID" id="15142714"/>
<feature type="domain" description="Arginine repressor DNA-binding" evidence="8">
    <location>
        <begin position="1"/>
        <end position="65"/>
    </location>
</feature>
<dbReference type="GO" id="GO:0003677">
    <property type="term" value="F:DNA binding"/>
    <property type="evidence" value="ECO:0007669"/>
    <property type="project" value="UniProtKB-KW"/>
</dbReference>
<dbReference type="HAMAP" id="MF_00173">
    <property type="entry name" value="Arg_repressor"/>
    <property type="match status" value="1"/>
</dbReference>